<feature type="domain" description="Cupin type-2" evidence="1">
    <location>
        <begin position="32"/>
        <end position="95"/>
    </location>
</feature>
<protein>
    <submittedName>
        <fullName evidence="2">Cupin domain-containing protein</fullName>
    </submittedName>
</protein>
<comment type="caution">
    <text evidence="2">The sequence shown here is derived from an EMBL/GenBank/DDBJ whole genome shotgun (WGS) entry which is preliminary data.</text>
</comment>
<evidence type="ECO:0000313" key="3">
    <source>
        <dbReference type="Proteomes" id="UP001284601"/>
    </source>
</evidence>
<dbReference type="InterPro" id="IPR013096">
    <property type="entry name" value="Cupin_2"/>
</dbReference>
<accession>A0ABU4HZH8</accession>
<dbReference type="RefSeq" id="WP_318600843.1">
    <property type="nucleotide sequence ID" value="NZ_JAWSTH010000133.1"/>
</dbReference>
<keyword evidence="3" id="KW-1185">Reference proteome</keyword>
<sequence length="112" mass="12262">MEIWDIAALEIEPHQPQVLHSDEGAARVIAINLPAGEELQDHEVHEHAWLHVHEGSVELDGDGTTRRVSSGALVHWRPGERHAVRAIADTRLILLLAPWPGPGHPNQRAAAG</sequence>
<evidence type="ECO:0000259" key="1">
    <source>
        <dbReference type="Pfam" id="PF07883"/>
    </source>
</evidence>
<dbReference type="InterPro" id="IPR011051">
    <property type="entry name" value="RmlC_Cupin_sf"/>
</dbReference>
<gene>
    <name evidence="2" type="ORF">R7226_28430</name>
</gene>
<dbReference type="EMBL" id="JAWSTH010000133">
    <property type="protein sequence ID" value="MDW5598319.1"/>
    <property type="molecule type" value="Genomic_DNA"/>
</dbReference>
<proteinExistence type="predicted"/>
<dbReference type="Pfam" id="PF07883">
    <property type="entry name" value="Cupin_2"/>
    <property type="match status" value="1"/>
</dbReference>
<name>A0ABU4HZH8_9ACTN</name>
<dbReference type="Gene3D" id="2.60.120.10">
    <property type="entry name" value="Jelly Rolls"/>
    <property type="match status" value="1"/>
</dbReference>
<reference evidence="3" key="1">
    <citation type="submission" date="2023-07" db="EMBL/GenBank/DDBJ databases">
        <title>Conexibacter stalactiti sp. nov., isolated from stalactites in a lava cave and emended description of the genus Conexibacter.</title>
        <authorList>
            <person name="Lee S.D."/>
        </authorList>
    </citation>
    <scope>NUCLEOTIDE SEQUENCE [LARGE SCALE GENOMIC DNA]</scope>
    <source>
        <strain evidence="3">KCTC 39840</strain>
    </source>
</reference>
<dbReference type="SUPFAM" id="SSF51182">
    <property type="entry name" value="RmlC-like cupins"/>
    <property type="match status" value="1"/>
</dbReference>
<dbReference type="Proteomes" id="UP001284601">
    <property type="component" value="Unassembled WGS sequence"/>
</dbReference>
<dbReference type="InterPro" id="IPR014710">
    <property type="entry name" value="RmlC-like_jellyroll"/>
</dbReference>
<evidence type="ECO:0000313" key="2">
    <source>
        <dbReference type="EMBL" id="MDW5598319.1"/>
    </source>
</evidence>
<organism evidence="2 3">
    <name type="scientific">Conexibacter stalactiti</name>
    <dbReference type="NCBI Taxonomy" id="1940611"/>
    <lineage>
        <taxon>Bacteria</taxon>
        <taxon>Bacillati</taxon>
        <taxon>Actinomycetota</taxon>
        <taxon>Thermoleophilia</taxon>
        <taxon>Solirubrobacterales</taxon>
        <taxon>Conexibacteraceae</taxon>
        <taxon>Conexibacter</taxon>
    </lineage>
</organism>